<keyword evidence="2" id="KW-1185">Reference proteome</keyword>
<proteinExistence type="predicted"/>
<sequence>MEISYADVVWLTGDYGLGDLWCLTFVRGLDEAEALRRAGAEERSIRPLTYEELIDEGLFPDTLLAGRLGDWAVLIEESGWEALDALEVLSVGTEAVSVLRHDYAADRFEYAVDGGQVTSFNLMIPACRHGSDPDRLVSLMREAGVDPAYAPGSESNKGRAVERPTVGGTLMLVARLTGVMLTQEVLNGPLLGGDVGARRVQD</sequence>
<reference evidence="1 2" key="1">
    <citation type="submission" date="2020-08" db="EMBL/GenBank/DDBJ databases">
        <title>Genomic Encyclopedia of Type Strains, Phase III (KMG-III): the genomes of soil and plant-associated and newly described type strains.</title>
        <authorList>
            <person name="Whitman W."/>
        </authorList>
    </citation>
    <scope>NUCLEOTIDE SEQUENCE [LARGE SCALE GENOMIC DNA]</scope>
    <source>
        <strain evidence="1 2">CECT 3303</strain>
    </source>
</reference>
<dbReference type="InterPro" id="IPR045592">
    <property type="entry name" value="DUF6461"/>
</dbReference>
<dbReference type="RefSeq" id="WP_184938170.1">
    <property type="nucleotide sequence ID" value="NZ_BAAAWZ010000001.1"/>
</dbReference>
<dbReference type="Proteomes" id="UP000562352">
    <property type="component" value="Unassembled WGS sequence"/>
</dbReference>
<evidence type="ECO:0000313" key="1">
    <source>
        <dbReference type="EMBL" id="MBB5961395.1"/>
    </source>
</evidence>
<evidence type="ECO:0000313" key="2">
    <source>
        <dbReference type="Proteomes" id="UP000562352"/>
    </source>
</evidence>
<dbReference type="EMBL" id="JACHJJ010000001">
    <property type="protein sequence ID" value="MBB5961395.1"/>
    <property type="molecule type" value="Genomic_DNA"/>
</dbReference>
<dbReference type="AlphaFoldDB" id="A0A841CZM4"/>
<accession>A0A841CZM4</accession>
<comment type="caution">
    <text evidence="1">The sequence shown here is derived from an EMBL/GenBank/DDBJ whole genome shotgun (WGS) entry which is preliminary data.</text>
</comment>
<protein>
    <submittedName>
        <fullName evidence="1">Uncharacterized protein</fullName>
    </submittedName>
</protein>
<dbReference type="Pfam" id="PF20062">
    <property type="entry name" value="DUF6461"/>
    <property type="match status" value="1"/>
</dbReference>
<gene>
    <name evidence="1" type="ORF">FHS22_000633</name>
</gene>
<name>A0A841CZM4_PLAVE</name>
<organism evidence="1 2">
    <name type="scientific">Planomonospora venezuelensis</name>
    <dbReference type="NCBI Taxonomy" id="1999"/>
    <lineage>
        <taxon>Bacteria</taxon>
        <taxon>Bacillati</taxon>
        <taxon>Actinomycetota</taxon>
        <taxon>Actinomycetes</taxon>
        <taxon>Streptosporangiales</taxon>
        <taxon>Streptosporangiaceae</taxon>
        <taxon>Planomonospora</taxon>
    </lineage>
</organism>